<organism evidence="11 12">
    <name type="scientific">Bacillus methanolicus (strain MGA3 / ATCC 53907)</name>
    <dbReference type="NCBI Taxonomy" id="796606"/>
    <lineage>
        <taxon>Bacteria</taxon>
        <taxon>Bacillati</taxon>
        <taxon>Bacillota</taxon>
        <taxon>Bacilli</taxon>
        <taxon>Bacillales</taxon>
        <taxon>Bacillaceae</taxon>
        <taxon>Bacillus</taxon>
    </lineage>
</organism>
<dbReference type="PRINTS" id="PR00260">
    <property type="entry name" value="CHEMTRNSDUCR"/>
</dbReference>
<feature type="transmembrane region" description="Helical" evidence="8">
    <location>
        <begin position="12"/>
        <end position="33"/>
    </location>
</feature>
<evidence type="ECO:0000259" key="9">
    <source>
        <dbReference type="PROSITE" id="PS50111"/>
    </source>
</evidence>
<accession>I3E7U3</accession>
<sequence>MLKNMNFFTKNMLFSIVSVVIVGVSLVGMGYIIQGNLLENQLKQQSEEITKSWMKKIDADKVEKASKTDDIKSKEHQELTTLLDQLSEYNPNIAQGYIFGTELAGKNGNETSIVANPTKIWEMLRESGLKVGDMYTQPDVVVEAIKKLKKEKKVQFTKIYKDDLGTWMTILHPIINSKGEVFAYFGVDIDASNIAEGQKDLLFKSGISLIVILMLLIVGQYLLLKVSLKPLTNLMQGIEEASKGNLNISVKEGKDELGQVNQKFNGMINVIKGTVSRILHTSKEIAENSERLYTSFETSYKAANNITNSVEMVQELLEQQAQSINESSVSVEQISKEIISIANYTNEVYELSEEVTKLSENGKKSTDKVVEQMEKINHNVENSDKTISELVTVSDEIQEILQVITSISNDTNLLALNASIEAARAGEHGKGFAVVANEVKKLSEQSANSVESIQKLIDKVKEQVNKVVDSMEIIKNDVSEGIEIAESTNEVFGKIYESILEVANKLQVVSSSSEQISAGVEESSATIVELSSNAENITKKYDDIVENIQEQEASFENIKETVSYLTETSKELKTLSDQFNI</sequence>
<keyword evidence="12" id="KW-1185">Reference proteome</keyword>
<dbReference type="PANTHER" id="PTHR32089:SF112">
    <property type="entry name" value="LYSOZYME-LIKE PROTEIN-RELATED"/>
    <property type="match status" value="1"/>
</dbReference>
<dbReference type="Gene3D" id="1.10.287.950">
    <property type="entry name" value="Methyl-accepting chemotaxis protein"/>
    <property type="match status" value="1"/>
</dbReference>
<feature type="coiled-coil region" evidence="7">
    <location>
        <begin position="527"/>
        <end position="561"/>
    </location>
</feature>
<evidence type="ECO:0000256" key="8">
    <source>
        <dbReference type="SAM" id="Phobius"/>
    </source>
</evidence>
<dbReference type="GO" id="GO:0004888">
    <property type="term" value="F:transmembrane signaling receptor activity"/>
    <property type="evidence" value="ECO:0007669"/>
    <property type="project" value="InterPro"/>
</dbReference>
<keyword evidence="8" id="KW-0812">Transmembrane</keyword>
<dbReference type="HOGENOM" id="CLU_000445_107_19_9"/>
<evidence type="ECO:0000313" key="11">
    <source>
        <dbReference type="EMBL" id="AIE59382.1"/>
    </source>
</evidence>
<dbReference type="InterPro" id="IPR004089">
    <property type="entry name" value="MCPsignal_dom"/>
</dbReference>
<keyword evidence="3 8" id="KW-0472">Membrane</keyword>
<dbReference type="eggNOG" id="COG0840">
    <property type="taxonomic scope" value="Bacteria"/>
</dbReference>
<evidence type="ECO:0000259" key="10">
    <source>
        <dbReference type="PROSITE" id="PS50885"/>
    </source>
</evidence>
<dbReference type="STRING" id="796606.BMMGA3_04725"/>
<dbReference type="Gene3D" id="3.30.450.20">
    <property type="entry name" value="PAS domain"/>
    <property type="match status" value="1"/>
</dbReference>
<dbReference type="InterPro" id="IPR004090">
    <property type="entry name" value="Chemotax_Me-accpt_rcpt"/>
</dbReference>
<dbReference type="EMBL" id="CP007739">
    <property type="protein sequence ID" value="AIE59382.1"/>
    <property type="molecule type" value="Genomic_DNA"/>
</dbReference>
<dbReference type="GO" id="GO:0007165">
    <property type="term" value="P:signal transduction"/>
    <property type="evidence" value="ECO:0007669"/>
    <property type="project" value="UniProtKB-KW"/>
</dbReference>
<evidence type="ECO:0000256" key="4">
    <source>
        <dbReference type="ARBA" id="ARBA00023224"/>
    </source>
</evidence>
<evidence type="ECO:0000256" key="7">
    <source>
        <dbReference type="SAM" id="Coils"/>
    </source>
</evidence>
<dbReference type="Pfam" id="PF00672">
    <property type="entry name" value="HAMP"/>
    <property type="match status" value="1"/>
</dbReference>
<dbReference type="OrthoDB" id="369835at2"/>
<dbReference type="SMART" id="SM00304">
    <property type="entry name" value="HAMP"/>
    <property type="match status" value="1"/>
</dbReference>
<dbReference type="PANTHER" id="PTHR32089">
    <property type="entry name" value="METHYL-ACCEPTING CHEMOTAXIS PROTEIN MCPB"/>
    <property type="match status" value="1"/>
</dbReference>
<keyword evidence="8" id="KW-1133">Transmembrane helix</keyword>
<dbReference type="GO" id="GO:0006935">
    <property type="term" value="P:chemotaxis"/>
    <property type="evidence" value="ECO:0007669"/>
    <property type="project" value="InterPro"/>
</dbReference>
<dbReference type="Proteomes" id="UP000027602">
    <property type="component" value="Chromosome"/>
</dbReference>
<dbReference type="GO" id="GO:0005886">
    <property type="term" value="C:plasma membrane"/>
    <property type="evidence" value="ECO:0007669"/>
    <property type="project" value="UniProtKB-SubCell"/>
</dbReference>
<dbReference type="CDD" id="cd11386">
    <property type="entry name" value="MCP_signal"/>
    <property type="match status" value="1"/>
</dbReference>
<dbReference type="SUPFAM" id="SSF58104">
    <property type="entry name" value="Methyl-accepting chemotaxis protein (MCP) signaling domain"/>
    <property type="match status" value="1"/>
</dbReference>
<dbReference type="AlphaFoldDB" id="I3E7U3"/>
<evidence type="ECO:0000313" key="12">
    <source>
        <dbReference type="Proteomes" id="UP000027602"/>
    </source>
</evidence>
<dbReference type="InterPro" id="IPR003660">
    <property type="entry name" value="HAMP_dom"/>
</dbReference>
<dbReference type="PROSITE" id="PS50111">
    <property type="entry name" value="CHEMOTAXIS_TRANSDUC_2"/>
    <property type="match status" value="1"/>
</dbReference>
<evidence type="ECO:0000256" key="5">
    <source>
        <dbReference type="ARBA" id="ARBA00029447"/>
    </source>
</evidence>
<keyword evidence="2" id="KW-1003">Cell membrane</keyword>
<evidence type="ECO:0000256" key="6">
    <source>
        <dbReference type="PROSITE-ProRule" id="PRU00284"/>
    </source>
</evidence>
<protein>
    <submittedName>
        <fullName evidence="11">Methyl-accepting chemotaxis sensory transducer</fullName>
    </submittedName>
</protein>
<proteinExistence type="inferred from homology"/>
<evidence type="ECO:0000256" key="3">
    <source>
        <dbReference type="ARBA" id="ARBA00023136"/>
    </source>
</evidence>
<feature type="domain" description="HAMP" evidence="10">
    <location>
        <begin position="225"/>
        <end position="276"/>
    </location>
</feature>
<dbReference type="PROSITE" id="PS50885">
    <property type="entry name" value="HAMP"/>
    <property type="match status" value="1"/>
</dbReference>
<evidence type="ECO:0000256" key="1">
    <source>
        <dbReference type="ARBA" id="ARBA00004236"/>
    </source>
</evidence>
<dbReference type="Pfam" id="PF00015">
    <property type="entry name" value="MCPsignal"/>
    <property type="match status" value="1"/>
</dbReference>
<feature type="domain" description="Methyl-accepting transducer" evidence="9">
    <location>
        <begin position="295"/>
        <end position="531"/>
    </location>
</feature>
<dbReference type="KEGG" id="bmet:BMMGA3_04725"/>
<name>I3E7U3_BACMM</name>
<dbReference type="SMART" id="SM00283">
    <property type="entry name" value="MA"/>
    <property type="match status" value="1"/>
</dbReference>
<keyword evidence="4 6" id="KW-0807">Transducer</keyword>
<comment type="similarity">
    <text evidence="5">Belongs to the methyl-accepting chemotaxis (MCP) protein family.</text>
</comment>
<gene>
    <name evidence="11" type="ORF">BMMGA3_04725</name>
</gene>
<dbReference type="RefSeq" id="WP_004433670.1">
    <property type="nucleotide sequence ID" value="NZ_ADWW01000002.1"/>
</dbReference>
<dbReference type="CDD" id="cd06225">
    <property type="entry name" value="HAMP"/>
    <property type="match status" value="1"/>
</dbReference>
<comment type="subcellular location">
    <subcellularLocation>
        <location evidence="1">Cell membrane</location>
    </subcellularLocation>
</comment>
<reference evidence="11 12" key="1">
    <citation type="journal article" date="2015" name="BMC Genomics">
        <title>Transcriptome analysis of thermophilic methylotrophic Bacillus methanolicus MGA3 using RNA-sequencing provides detailed insights into its previously uncharted transcriptional landscape.</title>
        <authorList>
            <person name="Irla M."/>
            <person name="Neshat A."/>
            <person name="Brautaset T."/>
            <person name="Ruckert C."/>
            <person name="Kalinowski J."/>
            <person name="Wendisch V.F."/>
        </authorList>
    </citation>
    <scope>NUCLEOTIDE SEQUENCE [LARGE SCALE GENOMIC DNA]</scope>
    <source>
        <strain evidence="12">MGA3 / ATCC 53907</strain>
    </source>
</reference>
<evidence type="ECO:0000256" key="2">
    <source>
        <dbReference type="ARBA" id="ARBA00022475"/>
    </source>
</evidence>
<keyword evidence="7" id="KW-0175">Coiled coil</keyword>
<dbReference type="Gene3D" id="6.10.340.10">
    <property type="match status" value="1"/>
</dbReference>